<gene>
    <name evidence="3" type="ORF">D8S82_17870</name>
</gene>
<dbReference type="Proteomes" id="UP000315759">
    <property type="component" value="Unassembled WGS sequence"/>
</dbReference>
<feature type="domain" description="GGDEF" evidence="2">
    <location>
        <begin position="238"/>
        <end position="371"/>
    </location>
</feature>
<feature type="transmembrane region" description="Helical" evidence="1">
    <location>
        <begin position="46"/>
        <end position="67"/>
    </location>
</feature>
<dbReference type="NCBIfam" id="TIGR00254">
    <property type="entry name" value="GGDEF"/>
    <property type="match status" value="1"/>
</dbReference>
<dbReference type="EMBL" id="VIFX01000022">
    <property type="protein sequence ID" value="TQR85279.1"/>
    <property type="molecule type" value="Genomic_DNA"/>
</dbReference>
<dbReference type="Gene3D" id="3.30.70.270">
    <property type="match status" value="1"/>
</dbReference>
<dbReference type="AlphaFoldDB" id="A0A544VZ58"/>
<reference evidence="3 4" key="1">
    <citation type="submission" date="2018-10" db="EMBL/GenBank/DDBJ databases">
        <title>Draft genome of Mycobacterium hodleri strain B.</title>
        <authorList>
            <person name="Amande T.J."/>
            <person name="Mcgenity T.J."/>
        </authorList>
    </citation>
    <scope>NUCLEOTIDE SEQUENCE [LARGE SCALE GENOMIC DNA]</scope>
    <source>
        <strain evidence="3 4">B</strain>
    </source>
</reference>
<keyword evidence="1" id="KW-0812">Transmembrane</keyword>
<dbReference type="SUPFAM" id="SSF55073">
    <property type="entry name" value="Nucleotide cyclase"/>
    <property type="match status" value="1"/>
</dbReference>
<proteinExistence type="predicted"/>
<dbReference type="PANTHER" id="PTHR45138">
    <property type="entry name" value="REGULATORY COMPONENTS OF SENSORY TRANSDUCTION SYSTEM"/>
    <property type="match status" value="1"/>
</dbReference>
<keyword evidence="1" id="KW-1133">Transmembrane helix</keyword>
<feature type="transmembrane region" description="Helical" evidence="1">
    <location>
        <begin position="73"/>
        <end position="91"/>
    </location>
</feature>
<comment type="caution">
    <text evidence="3">The sequence shown here is derived from an EMBL/GenBank/DDBJ whole genome shotgun (WGS) entry which is preliminary data.</text>
</comment>
<dbReference type="InterPro" id="IPR000160">
    <property type="entry name" value="GGDEF_dom"/>
</dbReference>
<evidence type="ECO:0000313" key="4">
    <source>
        <dbReference type="Proteomes" id="UP000315759"/>
    </source>
</evidence>
<dbReference type="RefSeq" id="WP_142553364.1">
    <property type="nucleotide sequence ID" value="NZ_VIFX01000022.1"/>
</dbReference>
<accession>A0A544VZ58</accession>
<protein>
    <submittedName>
        <fullName evidence="3">GGDEF domain-containing protein</fullName>
    </submittedName>
</protein>
<evidence type="ECO:0000256" key="1">
    <source>
        <dbReference type="SAM" id="Phobius"/>
    </source>
</evidence>
<dbReference type="InterPro" id="IPR029787">
    <property type="entry name" value="Nucleotide_cyclase"/>
</dbReference>
<evidence type="ECO:0000313" key="3">
    <source>
        <dbReference type="EMBL" id="TQR85279.1"/>
    </source>
</evidence>
<feature type="transmembrane region" description="Helical" evidence="1">
    <location>
        <begin position="121"/>
        <end position="140"/>
    </location>
</feature>
<dbReference type="PANTHER" id="PTHR45138:SF9">
    <property type="entry name" value="DIGUANYLATE CYCLASE DGCM-RELATED"/>
    <property type="match status" value="1"/>
</dbReference>
<dbReference type="CDD" id="cd01949">
    <property type="entry name" value="GGDEF"/>
    <property type="match status" value="1"/>
</dbReference>
<dbReference type="SMART" id="SM00267">
    <property type="entry name" value="GGDEF"/>
    <property type="match status" value="1"/>
</dbReference>
<dbReference type="InterPro" id="IPR043128">
    <property type="entry name" value="Rev_trsase/Diguanyl_cyclase"/>
</dbReference>
<organism evidence="3 4">
    <name type="scientific">Mycolicibacterium hodleri</name>
    <dbReference type="NCBI Taxonomy" id="49897"/>
    <lineage>
        <taxon>Bacteria</taxon>
        <taxon>Bacillati</taxon>
        <taxon>Actinomycetota</taxon>
        <taxon>Actinomycetes</taxon>
        <taxon>Mycobacteriales</taxon>
        <taxon>Mycobacteriaceae</taxon>
        <taxon>Mycolicibacterium</taxon>
    </lineage>
</organism>
<evidence type="ECO:0000259" key="2">
    <source>
        <dbReference type="PROSITE" id="PS50887"/>
    </source>
</evidence>
<dbReference type="InterPro" id="IPR050469">
    <property type="entry name" value="Diguanylate_Cyclase"/>
</dbReference>
<feature type="transmembrane region" description="Helical" evidence="1">
    <location>
        <begin position="147"/>
        <end position="165"/>
    </location>
</feature>
<dbReference type="PROSITE" id="PS50887">
    <property type="entry name" value="GGDEF"/>
    <property type="match status" value="1"/>
</dbReference>
<feature type="transmembrane region" description="Helical" evidence="1">
    <location>
        <begin position="171"/>
        <end position="194"/>
    </location>
</feature>
<keyword evidence="1" id="KW-0472">Membrane</keyword>
<dbReference type="Pfam" id="PF00990">
    <property type="entry name" value="GGDEF"/>
    <property type="match status" value="1"/>
</dbReference>
<keyword evidence="4" id="KW-1185">Reference proteome</keyword>
<sequence>MRLLVYSKSVEAFNGFVRQWWREPVDYTAQVEYFGKRSMARAIQTLIGLGTCMHGIVTLTVILPFVGTLASQVVVALFGLLQIGWGSSWCFLPWPSRAKSLAFAASADIGIAAMMQVDASWLAGLFGFNAFAMISVYLMFFDGPKVLAGHAFWTLLSSAVFAMQISESTAFATVSFTLSAVAAITPLVFSPLGVQLGIWAMRKDAHESVTDPLTGLLNRRGLSLHVEDLLRDTPPACTEVVVVVVDLDRFKDVNDTFGHLVGDEVLIRSARRIKSAVRGSALVARVGGEEFVVVDLADRGVEDRWDFDRIREAIAAPAPHEITASVGVTSISLATFAEPGANCVALIDGCIASADRAMFDAKRNGGNTTIM</sequence>
<name>A0A544VZ58_9MYCO</name>
<dbReference type="GO" id="GO:0052621">
    <property type="term" value="F:diguanylate cyclase activity"/>
    <property type="evidence" value="ECO:0007669"/>
    <property type="project" value="TreeGrafter"/>
</dbReference>